<feature type="compositionally biased region" description="Basic residues" evidence="1">
    <location>
        <begin position="30"/>
        <end position="42"/>
    </location>
</feature>
<feature type="region of interest" description="Disordered" evidence="1">
    <location>
        <begin position="23"/>
        <end position="56"/>
    </location>
</feature>
<dbReference type="Proteomes" id="UP000032180">
    <property type="component" value="Chromosome 3"/>
</dbReference>
<keyword evidence="3" id="KW-1185">Reference proteome</keyword>
<evidence type="ECO:0000313" key="3">
    <source>
        <dbReference type="Proteomes" id="UP000032180"/>
    </source>
</evidence>
<evidence type="ECO:0000256" key="1">
    <source>
        <dbReference type="SAM" id="MobiDB-lite"/>
    </source>
</evidence>
<dbReference type="AlphaFoldDB" id="A0A0D9VVU3"/>
<evidence type="ECO:0000313" key="2">
    <source>
        <dbReference type="EnsemblPlants" id="LPERR03G19980.1"/>
    </source>
</evidence>
<dbReference type="Gramene" id="LPERR03G19980.1">
    <property type="protein sequence ID" value="LPERR03G19980.1"/>
    <property type="gene ID" value="LPERR03G19980"/>
</dbReference>
<accession>A0A0D9VVU3</accession>
<name>A0A0D9VVU3_9ORYZ</name>
<reference evidence="2 3" key="1">
    <citation type="submission" date="2012-08" db="EMBL/GenBank/DDBJ databases">
        <title>Oryza genome evolution.</title>
        <authorList>
            <person name="Wing R.A."/>
        </authorList>
    </citation>
    <scope>NUCLEOTIDE SEQUENCE</scope>
</reference>
<sequence>MSKSRGLLELMAAVDAGLVSVDDNDSAHKFTGHRRGRHGGRQRVREPAPPPASLTEDDASFEFSAAVSYSSSSPASMVFSDGQLRAHQFPAVRSSSTNAAAGSQVVAKAGISKKKRVSFKNGDDGTAGQTTASKAGEQQRAKGGGLLGCMGSTCGSSRNEVVEPGKMNANRKVIVAVA</sequence>
<reference evidence="2" key="3">
    <citation type="submission" date="2015-04" db="UniProtKB">
        <authorList>
            <consortium name="EnsemblPlants"/>
        </authorList>
    </citation>
    <scope>IDENTIFICATION</scope>
</reference>
<protein>
    <submittedName>
        <fullName evidence="2">Uncharacterized protein</fullName>
    </submittedName>
</protein>
<dbReference type="HOGENOM" id="CLU_106459_0_0_1"/>
<proteinExistence type="predicted"/>
<organism evidence="2 3">
    <name type="scientific">Leersia perrieri</name>
    <dbReference type="NCBI Taxonomy" id="77586"/>
    <lineage>
        <taxon>Eukaryota</taxon>
        <taxon>Viridiplantae</taxon>
        <taxon>Streptophyta</taxon>
        <taxon>Embryophyta</taxon>
        <taxon>Tracheophyta</taxon>
        <taxon>Spermatophyta</taxon>
        <taxon>Magnoliopsida</taxon>
        <taxon>Liliopsida</taxon>
        <taxon>Poales</taxon>
        <taxon>Poaceae</taxon>
        <taxon>BOP clade</taxon>
        <taxon>Oryzoideae</taxon>
        <taxon>Oryzeae</taxon>
        <taxon>Oryzinae</taxon>
        <taxon>Leersia</taxon>
    </lineage>
</organism>
<feature type="region of interest" description="Disordered" evidence="1">
    <location>
        <begin position="117"/>
        <end position="149"/>
    </location>
</feature>
<dbReference type="EnsemblPlants" id="LPERR03G19980.1">
    <property type="protein sequence ID" value="LPERR03G19980.1"/>
    <property type="gene ID" value="LPERR03G19980"/>
</dbReference>
<reference evidence="3" key="2">
    <citation type="submission" date="2013-12" db="EMBL/GenBank/DDBJ databases">
        <authorList>
            <person name="Yu Y."/>
            <person name="Lee S."/>
            <person name="de Baynast K."/>
            <person name="Wissotski M."/>
            <person name="Liu L."/>
            <person name="Talag J."/>
            <person name="Goicoechea J."/>
            <person name="Angelova A."/>
            <person name="Jetty R."/>
            <person name="Kudrna D."/>
            <person name="Golser W."/>
            <person name="Rivera L."/>
            <person name="Zhang J."/>
            <person name="Wing R."/>
        </authorList>
    </citation>
    <scope>NUCLEOTIDE SEQUENCE</scope>
</reference>
<dbReference type="eggNOG" id="ENOG502R606">
    <property type="taxonomic scope" value="Eukaryota"/>
</dbReference>